<accession>A0A9N8DR06</accession>
<dbReference type="AlphaFoldDB" id="A0A9N8DR06"/>
<protein>
    <submittedName>
        <fullName evidence="1">Uncharacterized protein</fullName>
    </submittedName>
</protein>
<keyword evidence="2" id="KW-1185">Reference proteome</keyword>
<name>A0A9N8DR06_9STRA</name>
<gene>
    <name evidence="1" type="ORF">SEMRO_293_G110060.1</name>
</gene>
<reference evidence="1" key="1">
    <citation type="submission" date="2020-06" db="EMBL/GenBank/DDBJ databases">
        <authorList>
            <consortium name="Plant Systems Biology data submission"/>
        </authorList>
    </citation>
    <scope>NUCLEOTIDE SEQUENCE</scope>
    <source>
        <strain evidence="1">D6</strain>
    </source>
</reference>
<dbReference type="EMBL" id="CAICTM010000292">
    <property type="protein sequence ID" value="CAB9507127.1"/>
    <property type="molecule type" value="Genomic_DNA"/>
</dbReference>
<evidence type="ECO:0000313" key="2">
    <source>
        <dbReference type="Proteomes" id="UP001153069"/>
    </source>
</evidence>
<proteinExistence type="predicted"/>
<comment type="caution">
    <text evidence="1">The sequence shown here is derived from an EMBL/GenBank/DDBJ whole genome shotgun (WGS) entry which is preliminary data.</text>
</comment>
<organism evidence="1 2">
    <name type="scientific">Seminavis robusta</name>
    <dbReference type="NCBI Taxonomy" id="568900"/>
    <lineage>
        <taxon>Eukaryota</taxon>
        <taxon>Sar</taxon>
        <taxon>Stramenopiles</taxon>
        <taxon>Ochrophyta</taxon>
        <taxon>Bacillariophyta</taxon>
        <taxon>Bacillariophyceae</taxon>
        <taxon>Bacillariophycidae</taxon>
        <taxon>Naviculales</taxon>
        <taxon>Naviculaceae</taxon>
        <taxon>Seminavis</taxon>
    </lineage>
</organism>
<dbReference type="OrthoDB" id="52089at2759"/>
<evidence type="ECO:0000313" key="1">
    <source>
        <dbReference type="EMBL" id="CAB9507127.1"/>
    </source>
</evidence>
<sequence>MPMHPDYTKDHTVMLNCTNAAPLVSPLDDYNEKDLPLTWKTKTIKKLDPNTYVFYCTARLTTARINKNMVVIEHKGELSLINPLKLTGEGQRKLGNLGAIRHIVRLGATLHGHYEDEYYLNTIPGVQRWAPGPFSDPRSHNLPIHHTLKERNSAPFPQARVFCFKYTKDPEAVIMLERENHGNVLLTGECLQSQKDNEFVNMPVVAKMKLNGLLRSDIVVSPPWIKEMAPPKTAGIGEQKAYKRDLRTDFQRLLGLKFNRLLSTSGNVVKYGAKEGAVLAVEYAFPLWGSSQHVQ</sequence>
<dbReference type="Proteomes" id="UP001153069">
    <property type="component" value="Unassembled WGS sequence"/>
</dbReference>